<comment type="similarity">
    <text evidence="8">Belongs to the SLX1 family.</text>
</comment>
<evidence type="ECO:0000256" key="6">
    <source>
        <dbReference type="ARBA" id="ARBA00023204"/>
    </source>
</evidence>
<dbReference type="GO" id="GO:0033557">
    <property type="term" value="C:Slx1-Slx4 complex"/>
    <property type="evidence" value="ECO:0007669"/>
    <property type="project" value="UniProtKB-UniRule"/>
</dbReference>
<dbReference type="PANTHER" id="PTHR20208">
    <property type="entry name" value="STRUCTURE-SPECIFIC ENDONUCLEASE SUBUNIT SLX1"/>
    <property type="match status" value="1"/>
</dbReference>
<keyword evidence="7 8" id="KW-0539">Nucleus</keyword>
<evidence type="ECO:0000313" key="11">
    <source>
        <dbReference type="RefSeq" id="XP_008457313.2"/>
    </source>
</evidence>
<keyword evidence="5 8" id="KW-0233">DNA recombination</keyword>
<dbReference type="PANTHER" id="PTHR20208:SF10">
    <property type="entry name" value="STRUCTURE-SPECIFIC ENDONUCLEASE SUBUNIT SLX1"/>
    <property type="match status" value="1"/>
</dbReference>
<comment type="caution">
    <text evidence="8">Lacks conserved residue(s) required for the propagation of feature annotation.</text>
</comment>
<gene>
    <name evidence="11" type="primary">LOC103497035</name>
</gene>
<dbReference type="eggNOG" id="KOG3005">
    <property type="taxonomic scope" value="Eukaryota"/>
</dbReference>
<sequence>MRKRKEKPEICKTMAAVVQDEEKEDDDEEEERGNGVNGFFSCYLLASACPRFKGHTYIGFTVNPKRRIRQHNGEIRCGAWRTKRKRPWEMVLCIYGFPTNVSALQFEWAWQHPNESLAVRSAAATFKSLSGVANKVKLAYTMLTLPAWCGLNITVNYFSTKFMKNAAGCPSLPEHMKVQVSPINELPCYSEGDQGVLENEDDWEYDRESEEICSFRVYGSMKEVSNEVPQKLMDYQTGTDGRPPPVLRGCDKELETNEQVPPSSCTPSYVDVGMSYDLCACDEGLENDEREAASCGQSCTVAGTSRTEIIIDDGEENQFEGSGMNLQEQPGRKNLTSGIASEISKVSRCNNGLVPTVEYEVIDVSTPSPDCRTSSHRFKRRVTSGKSEMIDLTKSPTFIQL</sequence>
<dbReference type="GO" id="GO:0000724">
    <property type="term" value="P:double-strand break repair via homologous recombination"/>
    <property type="evidence" value="ECO:0007669"/>
    <property type="project" value="TreeGrafter"/>
</dbReference>
<dbReference type="Proteomes" id="UP001652600">
    <property type="component" value="Chromosome 12"/>
</dbReference>
<dbReference type="CDD" id="cd10455">
    <property type="entry name" value="GIY-YIG_SLX1"/>
    <property type="match status" value="1"/>
</dbReference>
<dbReference type="InParanoid" id="A0A1S3C574"/>
<dbReference type="InterPro" id="IPR050381">
    <property type="entry name" value="SLX1_endonuclease"/>
</dbReference>
<dbReference type="HAMAP" id="MF_03100">
    <property type="entry name" value="Endonuc_su_Slx1"/>
    <property type="match status" value="1"/>
</dbReference>
<comment type="cofactor">
    <cofactor evidence="8">
        <name>a divalent metal cation</name>
        <dbReference type="ChEBI" id="CHEBI:60240"/>
    </cofactor>
</comment>
<dbReference type="Gramene" id="MELO3C020503.2.1">
    <property type="protein sequence ID" value="MELO3C020503.2.1"/>
    <property type="gene ID" value="MELO3C020503.2"/>
</dbReference>
<dbReference type="Pfam" id="PF01541">
    <property type="entry name" value="GIY-YIG"/>
    <property type="match status" value="1"/>
</dbReference>
<keyword evidence="4 8" id="KW-0378">Hydrolase</keyword>
<keyword evidence="1 8" id="KW-0540">Nuclease</keyword>
<name>A0A1S3C574_CUCME</name>
<keyword evidence="2 8" id="KW-0255">Endonuclease</keyword>
<evidence type="ECO:0000256" key="3">
    <source>
        <dbReference type="ARBA" id="ARBA00022763"/>
    </source>
</evidence>
<evidence type="ECO:0000313" key="10">
    <source>
        <dbReference type="Proteomes" id="UP001652600"/>
    </source>
</evidence>
<accession>A0A1S3C574</accession>
<keyword evidence="6 8" id="KW-0234">DNA repair</keyword>
<organism evidence="10 11">
    <name type="scientific">Cucumis melo</name>
    <name type="common">Muskmelon</name>
    <dbReference type="NCBI Taxonomy" id="3656"/>
    <lineage>
        <taxon>Eukaryota</taxon>
        <taxon>Viridiplantae</taxon>
        <taxon>Streptophyta</taxon>
        <taxon>Embryophyta</taxon>
        <taxon>Tracheophyta</taxon>
        <taxon>Spermatophyta</taxon>
        <taxon>Magnoliopsida</taxon>
        <taxon>eudicotyledons</taxon>
        <taxon>Gunneridae</taxon>
        <taxon>Pentapetalae</taxon>
        <taxon>rosids</taxon>
        <taxon>fabids</taxon>
        <taxon>Cucurbitales</taxon>
        <taxon>Cucurbitaceae</taxon>
        <taxon>Benincaseae</taxon>
        <taxon>Cucumis</taxon>
    </lineage>
</organism>
<comment type="subunit">
    <text evidence="8">Forms a heterodimer with a member of the SLX4 family.</text>
</comment>
<dbReference type="EC" id="3.1.-.-" evidence="8"/>
<evidence type="ECO:0000256" key="2">
    <source>
        <dbReference type="ARBA" id="ARBA00022759"/>
    </source>
</evidence>
<dbReference type="RefSeq" id="XP_008457313.2">
    <property type="nucleotide sequence ID" value="XM_008459091.3"/>
</dbReference>
<evidence type="ECO:0000256" key="5">
    <source>
        <dbReference type="ARBA" id="ARBA00023172"/>
    </source>
</evidence>
<evidence type="ECO:0000259" key="9">
    <source>
        <dbReference type="PROSITE" id="PS50164"/>
    </source>
</evidence>
<dbReference type="GeneID" id="103497035"/>
<dbReference type="PROSITE" id="PS50164">
    <property type="entry name" value="GIY_YIG"/>
    <property type="match status" value="1"/>
</dbReference>
<keyword evidence="10" id="KW-1185">Reference proteome</keyword>
<dbReference type="InterPro" id="IPR000305">
    <property type="entry name" value="GIY-YIG_endonuc"/>
</dbReference>
<proteinExistence type="inferred from homology"/>
<evidence type="ECO:0000256" key="7">
    <source>
        <dbReference type="ARBA" id="ARBA00023242"/>
    </source>
</evidence>
<evidence type="ECO:0000256" key="8">
    <source>
        <dbReference type="HAMAP-Rule" id="MF_03100"/>
    </source>
</evidence>
<dbReference type="InterPro" id="IPR035901">
    <property type="entry name" value="GIY-YIG_endonuc_sf"/>
</dbReference>
<comment type="subcellular location">
    <subcellularLocation>
        <location evidence="8">Nucleus</location>
    </subcellularLocation>
</comment>
<evidence type="ECO:0000256" key="4">
    <source>
        <dbReference type="ARBA" id="ARBA00022801"/>
    </source>
</evidence>
<reference evidence="11" key="1">
    <citation type="submission" date="2025-08" db="UniProtKB">
        <authorList>
            <consortium name="RefSeq"/>
        </authorList>
    </citation>
    <scope>IDENTIFICATION</scope>
    <source>
        <tissue evidence="11">Stem</tissue>
    </source>
</reference>
<feature type="domain" description="GIY-YIG" evidence="9">
    <location>
        <begin position="38"/>
        <end position="120"/>
    </location>
</feature>
<dbReference type="AlphaFoldDB" id="A0A1S3C574"/>
<protein>
    <recommendedName>
        <fullName evidence="8">Structure-specific endonuclease subunit SLX1 homolog</fullName>
        <ecNumber evidence="8">3.1.-.-</ecNumber>
    </recommendedName>
</protein>
<dbReference type="GO" id="GO:0008821">
    <property type="term" value="F:crossover junction DNA endonuclease activity"/>
    <property type="evidence" value="ECO:0007669"/>
    <property type="project" value="TreeGrafter"/>
</dbReference>
<evidence type="ECO:0000256" key="1">
    <source>
        <dbReference type="ARBA" id="ARBA00022722"/>
    </source>
</evidence>
<dbReference type="Gene3D" id="3.40.1440.10">
    <property type="entry name" value="GIY-YIG endonuclease"/>
    <property type="match status" value="1"/>
</dbReference>
<dbReference type="InterPro" id="IPR027520">
    <property type="entry name" value="Slx1"/>
</dbReference>
<comment type="function">
    <text evidence="8">Catalytic subunit of a heterodimeric structure-specific endonuclease that resolves DNA secondary structures generated during DNA repair and recombination. Has endonuclease activity towards branched DNA substrates, introducing single-strand cuts in duplex DNA close to junctions with ss-DNA.</text>
</comment>
<dbReference type="GO" id="GO:0017108">
    <property type="term" value="F:5'-flap endonuclease activity"/>
    <property type="evidence" value="ECO:0007669"/>
    <property type="project" value="InterPro"/>
</dbReference>
<dbReference type="KEGG" id="cmo:103497035"/>
<keyword evidence="3 8" id="KW-0227">DNA damage</keyword>